<dbReference type="EMBL" id="SKFG01000033">
    <property type="protein sequence ID" value="TCZ73236.1"/>
    <property type="molecule type" value="Genomic_DNA"/>
</dbReference>
<dbReference type="OrthoDB" id="122388at2"/>
<dbReference type="Gene3D" id="1.10.1660.10">
    <property type="match status" value="2"/>
</dbReference>
<evidence type="ECO:0000256" key="2">
    <source>
        <dbReference type="ARBA" id="ARBA00023015"/>
    </source>
</evidence>
<keyword evidence="7" id="KW-1185">Reference proteome</keyword>
<feature type="domain" description="HTH merR-type" evidence="5">
    <location>
        <begin position="119"/>
        <end position="188"/>
    </location>
</feature>
<dbReference type="AlphaFoldDB" id="A0A4R4E1E6"/>
<keyword evidence="3" id="KW-0238">DNA-binding</keyword>
<dbReference type="PANTHER" id="PTHR30204:SF69">
    <property type="entry name" value="MERR-FAMILY TRANSCRIPTIONAL REGULATOR"/>
    <property type="match status" value="1"/>
</dbReference>
<keyword evidence="4" id="KW-0804">Transcription</keyword>
<keyword evidence="1" id="KW-0678">Repressor</keyword>
<dbReference type="SMART" id="SM00422">
    <property type="entry name" value="HTH_MERR"/>
    <property type="match status" value="2"/>
</dbReference>
<evidence type="ECO:0000256" key="1">
    <source>
        <dbReference type="ARBA" id="ARBA00022491"/>
    </source>
</evidence>
<dbReference type="GO" id="GO:0003677">
    <property type="term" value="F:DNA binding"/>
    <property type="evidence" value="ECO:0007669"/>
    <property type="project" value="UniProtKB-KW"/>
</dbReference>
<sequence length="233" mass="26748">MKIRPIDIARKLNISTSTLRHYEAWGIIPPVARQSNGYRDYTEEHVAYFTCVRGMEPGFGIKLSATVLKRIQVNDLDTAIQLIIEAQTFLMQEKKIAEKTIGILDSIDFDSNKVFAKGKMSIGDVSRETGIPTSAIRHWEQIGLITPYRDDDNGYRLFDRNHVRQLLLIRTLRTSNYSLETIKRVLNELEDKNTEEAKKIARDSLCNLIKKSHEQLHGAHCLFVLCQKLGLYQ</sequence>
<dbReference type="InterPro" id="IPR047057">
    <property type="entry name" value="MerR_fam"/>
</dbReference>
<protein>
    <submittedName>
        <fullName evidence="6">MerR family transcriptional regulator</fullName>
    </submittedName>
</protein>
<dbReference type="InterPro" id="IPR000551">
    <property type="entry name" value="MerR-type_HTH_dom"/>
</dbReference>
<proteinExistence type="predicted"/>
<organism evidence="6 7">
    <name type="scientific">Paenibacillus albiflavus</name>
    <dbReference type="NCBI Taxonomy" id="2545760"/>
    <lineage>
        <taxon>Bacteria</taxon>
        <taxon>Bacillati</taxon>
        <taxon>Bacillota</taxon>
        <taxon>Bacilli</taxon>
        <taxon>Bacillales</taxon>
        <taxon>Paenibacillaceae</taxon>
        <taxon>Paenibacillus</taxon>
    </lineage>
</organism>
<dbReference type="InterPro" id="IPR009061">
    <property type="entry name" value="DNA-bd_dom_put_sf"/>
</dbReference>
<dbReference type="RefSeq" id="WP_132420092.1">
    <property type="nucleotide sequence ID" value="NZ_SKFG01000033.1"/>
</dbReference>
<dbReference type="PANTHER" id="PTHR30204">
    <property type="entry name" value="REDOX-CYCLING DRUG-SENSING TRANSCRIPTIONAL ACTIVATOR SOXR"/>
    <property type="match status" value="1"/>
</dbReference>
<name>A0A4R4E1E6_9BACL</name>
<comment type="caution">
    <text evidence="6">The sequence shown here is derived from an EMBL/GenBank/DDBJ whole genome shotgun (WGS) entry which is preliminary data.</text>
</comment>
<dbReference type="Pfam" id="PF13411">
    <property type="entry name" value="MerR_1"/>
    <property type="match status" value="1"/>
</dbReference>
<dbReference type="Pfam" id="PF00376">
    <property type="entry name" value="MerR"/>
    <property type="match status" value="1"/>
</dbReference>
<accession>A0A4R4E1E6</accession>
<evidence type="ECO:0000313" key="7">
    <source>
        <dbReference type="Proteomes" id="UP000295418"/>
    </source>
</evidence>
<evidence type="ECO:0000256" key="3">
    <source>
        <dbReference type="ARBA" id="ARBA00023125"/>
    </source>
</evidence>
<dbReference type="SUPFAM" id="SSF46955">
    <property type="entry name" value="Putative DNA-binding domain"/>
    <property type="match status" value="2"/>
</dbReference>
<dbReference type="Proteomes" id="UP000295418">
    <property type="component" value="Unassembled WGS sequence"/>
</dbReference>
<evidence type="ECO:0000256" key="4">
    <source>
        <dbReference type="ARBA" id="ARBA00023163"/>
    </source>
</evidence>
<dbReference type="PROSITE" id="PS50937">
    <property type="entry name" value="HTH_MERR_2"/>
    <property type="match status" value="2"/>
</dbReference>
<gene>
    <name evidence="6" type="ORF">E0485_21310</name>
</gene>
<evidence type="ECO:0000313" key="6">
    <source>
        <dbReference type="EMBL" id="TCZ73236.1"/>
    </source>
</evidence>
<evidence type="ECO:0000259" key="5">
    <source>
        <dbReference type="PROSITE" id="PS50937"/>
    </source>
</evidence>
<feature type="domain" description="HTH merR-type" evidence="5">
    <location>
        <begin position="1"/>
        <end position="46"/>
    </location>
</feature>
<reference evidence="6 7" key="1">
    <citation type="submission" date="2019-03" db="EMBL/GenBank/DDBJ databases">
        <authorList>
            <person name="Kim M.K.M."/>
        </authorList>
    </citation>
    <scope>NUCLEOTIDE SEQUENCE [LARGE SCALE GENOMIC DNA]</scope>
    <source>
        <strain evidence="6 7">18JY21-1</strain>
    </source>
</reference>
<dbReference type="GO" id="GO:0003700">
    <property type="term" value="F:DNA-binding transcription factor activity"/>
    <property type="evidence" value="ECO:0007669"/>
    <property type="project" value="InterPro"/>
</dbReference>
<keyword evidence="2" id="KW-0805">Transcription regulation</keyword>